<evidence type="ECO:0000313" key="1">
    <source>
        <dbReference type="EMBL" id="BBB26401.1"/>
    </source>
</evidence>
<organism evidence="1 2">
    <name type="scientific">Amphritea japonica ATCC BAA-1530</name>
    <dbReference type="NCBI Taxonomy" id="1278309"/>
    <lineage>
        <taxon>Bacteria</taxon>
        <taxon>Pseudomonadati</taxon>
        <taxon>Pseudomonadota</taxon>
        <taxon>Gammaproteobacteria</taxon>
        <taxon>Oceanospirillales</taxon>
        <taxon>Oceanospirillaceae</taxon>
        <taxon>Amphritea</taxon>
    </lineage>
</organism>
<dbReference type="Pfam" id="PF20099">
    <property type="entry name" value="DUF6489"/>
    <property type="match status" value="1"/>
</dbReference>
<dbReference type="InterPro" id="IPR045502">
    <property type="entry name" value="DUF6489"/>
</dbReference>
<reference evidence="1 2" key="1">
    <citation type="journal article" date="2008" name="Int. J. Syst. Evol. Microbiol.">
        <title>Amphritea japonica sp. nov. and Amphritea balenae sp. nov., isolated from the sediment adjacent to sperm whale carcasses off Kagoshima, Japan.</title>
        <authorList>
            <person name="Miyazaki M."/>
            <person name="Nogi Y."/>
            <person name="Fujiwara Y."/>
            <person name="Kawato M."/>
            <person name="Nagahama T."/>
            <person name="Kubokawa K."/>
            <person name="Horikoshi K."/>
        </authorList>
    </citation>
    <scope>NUCLEOTIDE SEQUENCE [LARGE SCALE GENOMIC DNA]</scope>
    <source>
        <strain evidence="1 2">ATCC BAA-1530</strain>
    </source>
</reference>
<dbReference type="KEGG" id="ajp:AMJAP_1810"/>
<dbReference type="OrthoDB" id="5740990at2"/>
<gene>
    <name evidence="1" type="ORF">AMJAP_1810</name>
</gene>
<protein>
    <submittedName>
        <fullName evidence="1">Uncharacterized protein</fullName>
    </submittedName>
</protein>
<dbReference type="RefSeq" id="WP_019622271.1">
    <property type="nucleotide sequence ID" value="NZ_AP014545.1"/>
</dbReference>
<accession>A0A7R6SSM0</accession>
<evidence type="ECO:0000313" key="2">
    <source>
        <dbReference type="Proteomes" id="UP000595663"/>
    </source>
</evidence>
<dbReference type="Proteomes" id="UP000595663">
    <property type="component" value="Chromosome"/>
</dbReference>
<name>A0A7R6SSM0_9GAMM</name>
<proteinExistence type="predicted"/>
<sequence length="86" mass="9754">MNFKIDVEMTPEELRKVLGLPDVESFQNDMMSKIQERMDAGADGYDPLTLFQPYMATGLGSMDTIQKMLMNMMSTYTNSSKSAEKK</sequence>
<keyword evidence="2" id="KW-1185">Reference proteome</keyword>
<dbReference type="AlphaFoldDB" id="A0A7R6SSM0"/>
<dbReference type="EMBL" id="AP014545">
    <property type="protein sequence ID" value="BBB26401.1"/>
    <property type="molecule type" value="Genomic_DNA"/>
</dbReference>